<dbReference type="PANTHER" id="PTHR24221">
    <property type="entry name" value="ATP-BINDING CASSETTE SUB-FAMILY B"/>
    <property type="match status" value="1"/>
</dbReference>
<feature type="transmembrane region" description="Helical" evidence="8">
    <location>
        <begin position="20"/>
        <end position="41"/>
    </location>
</feature>
<dbReference type="Gene3D" id="1.20.1560.10">
    <property type="entry name" value="ABC transporter type 1, transmembrane domain"/>
    <property type="match status" value="1"/>
</dbReference>
<dbReference type="GO" id="GO:0016887">
    <property type="term" value="F:ATP hydrolysis activity"/>
    <property type="evidence" value="ECO:0007669"/>
    <property type="project" value="InterPro"/>
</dbReference>
<feature type="transmembrane region" description="Helical" evidence="8">
    <location>
        <begin position="150"/>
        <end position="168"/>
    </location>
</feature>
<dbReference type="PROSITE" id="PS50893">
    <property type="entry name" value="ABC_TRANSPORTER_2"/>
    <property type="match status" value="1"/>
</dbReference>
<keyword evidence="6 8" id="KW-1133">Transmembrane helix</keyword>
<dbReference type="InterPro" id="IPR039421">
    <property type="entry name" value="Type_1_exporter"/>
</dbReference>
<dbReference type="Pfam" id="PF00005">
    <property type="entry name" value="ABC_tran"/>
    <property type="match status" value="1"/>
</dbReference>
<dbReference type="RefSeq" id="WP_087146485.1">
    <property type="nucleotide sequence ID" value="NZ_FUKJ01000132.1"/>
</dbReference>
<feature type="transmembrane region" description="Helical" evidence="8">
    <location>
        <begin position="242"/>
        <end position="260"/>
    </location>
</feature>
<keyword evidence="3 8" id="KW-0812">Transmembrane</keyword>
<dbReference type="GO" id="GO:0005886">
    <property type="term" value="C:plasma membrane"/>
    <property type="evidence" value="ECO:0007669"/>
    <property type="project" value="UniProtKB-SubCell"/>
</dbReference>
<dbReference type="GO" id="GO:0140359">
    <property type="term" value="F:ABC-type transporter activity"/>
    <property type="evidence" value="ECO:0007669"/>
    <property type="project" value="InterPro"/>
</dbReference>
<keyword evidence="4" id="KW-0547">Nucleotide-binding</keyword>
<dbReference type="InterPro" id="IPR027417">
    <property type="entry name" value="P-loop_NTPase"/>
</dbReference>
<dbReference type="GO" id="GO:0005524">
    <property type="term" value="F:ATP binding"/>
    <property type="evidence" value="ECO:0007669"/>
    <property type="project" value="UniProtKB-KW"/>
</dbReference>
<dbReference type="SUPFAM" id="SSF52540">
    <property type="entry name" value="P-loop containing nucleoside triphosphate hydrolases"/>
    <property type="match status" value="1"/>
</dbReference>
<keyword evidence="5" id="KW-0067">ATP-binding</keyword>
<evidence type="ECO:0000256" key="4">
    <source>
        <dbReference type="ARBA" id="ARBA00022741"/>
    </source>
</evidence>
<evidence type="ECO:0000256" key="1">
    <source>
        <dbReference type="ARBA" id="ARBA00004651"/>
    </source>
</evidence>
<dbReference type="GO" id="GO:1904680">
    <property type="term" value="F:peptide transmembrane transporter activity"/>
    <property type="evidence" value="ECO:0007669"/>
    <property type="project" value="InterPro"/>
</dbReference>
<accession>A0A1R4H553</accession>
<dbReference type="InterPro" id="IPR011527">
    <property type="entry name" value="ABC1_TM_dom"/>
</dbReference>
<dbReference type="InterPro" id="IPR036640">
    <property type="entry name" value="ABC1_TM_sf"/>
</dbReference>
<dbReference type="OrthoDB" id="9760776at2"/>
<dbReference type="InterPro" id="IPR005898">
    <property type="entry name" value="Cyc_pep_transpt_SyrD/YojI"/>
</dbReference>
<dbReference type="Gene3D" id="3.40.50.300">
    <property type="entry name" value="P-loop containing nucleotide triphosphate hydrolases"/>
    <property type="match status" value="1"/>
</dbReference>
<dbReference type="PANTHER" id="PTHR24221:SF654">
    <property type="entry name" value="ATP-BINDING CASSETTE SUB-FAMILY B MEMBER 6"/>
    <property type="match status" value="1"/>
</dbReference>
<proteinExistence type="predicted"/>
<reference evidence="12" key="1">
    <citation type="submission" date="2017-02" db="EMBL/GenBank/DDBJ databases">
        <authorList>
            <person name="Daims H."/>
        </authorList>
    </citation>
    <scope>NUCLEOTIDE SEQUENCE [LARGE SCALE GENOMIC DNA]</scope>
</reference>
<dbReference type="InterPro" id="IPR003593">
    <property type="entry name" value="AAA+_ATPase"/>
</dbReference>
<dbReference type="GO" id="GO:0015833">
    <property type="term" value="P:peptide transport"/>
    <property type="evidence" value="ECO:0007669"/>
    <property type="project" value="InterPro"/>
</dbReference>
<feature type="domain" description="ABC transmembrane type-1" evidence="10">
    <location>
        <begin position="18"/>
        <end position="292"/>
    </location>
</feature>
<feature type="domain" description="ABC transporter" evidence="9">
    <location>
        <begin position="328"/>
        <end position="555"/>
    </location>
</feature>
<feature type="transmembrane region" description="Helical" evidence="8">
    <location>
        <begin position="53"/>
        <end position="78"/>
    </location>
</feature>
<protein>
    <submittedName>
        <fullName evidence="11">Cyclic peptide transporter</fullName>
    </submittedName>
</protein>
<organism evidence="11 12">
    <name type="scientific">Crenothrix polyspora</name>
    <dbReference type="NCBI Taxonomy" id="360316"/>
    <lineage>
        <taxon>Bacteria</taxon>
        <taxon>Pseudomonadati</taxon>
        <taxon>Pseudomonadota</taxon>
        <taxon>Gammaproteobacteria</taxon>
        <taxon>Methylococcales</taxon>
        <taxon>Crenotrichaceae</taxon>
        <taxon>Crenothrix</taxon>
    </lineage>
</organism>
<name>A0A1R4H553_9GAMM</name>
<evidence type="ECO:0000313" key="12">
    <source>
        <dbReference type="Proteomes" id="UP000195442"/>
    </source>
</evidence>
<evidence type="ECO:0000259" key="10">
    <source>
        <dbReference type="PROSITE" id="PS50929"/>
    </source>
</evidence>
<dbReference type="CDD" id="cd03225">
    <property type="entry name" value="ABC_cobalt_CbiO_domain1"/>
    <property type="match status" value="1"/>
</dbReference>
<dbReference type="EMBL" id="FUKJ01000132">
    <property type="protein sequence ID" value="SJM91307.1"/>
    <property type="molecule type" value="Genomic_DNA"/>
</dbReference>
<evidence type="ECO:0000256" key="2">
    <source>
        <dbReference type="ARBA" id="ARBA00022448"/>
    </source>
</evidence>
<dbReference type="PROSITE" id="PS50929">
    <property type="entry name" value="ABC_TM1F"/>
    <property type="match status" value="1"/>
</dbReference>
<dbReference type="AlphaFoldDB" id="A0A1R4H553"/>
<evidence type="ECO:0000256" key="6">
    <source>
        <dbReference type="ARBA" id="ARBA00022989"/>
    </source>
</evidence>
<evidence type="ECO:0000256" key="8">
    <source>
        <dbReference type="SAM" id="Phobius"/>
    </source>
</evidence>
<keyword evidence="12" id="KW-1185">Reference proteome</keyword>
<feature type="transmembrane region" description="Helical" evidence="8">
    <location>
        <begin position="266"/>
        <end position="287"/>
    </location>
</feature>
<dbReference type="SUPFAM" id="SSF90123">
    <property type="entry name" value="ABC transporter transmembrane region"/>
    <property type="match status" value="1"/>
</dbReference>
<evidence type="ECO:0000313" key="11">
    <source>
        <dbReference type="EMBL" id="SJM91307.1"/>
    </source>
</evidence>
<evidence type="ECO:0000256" key="3">
    <source>
        <dbReference type="ARBA" id="ARBA00022692"/>
    </source>
</evidence>
<gene>
    <name evidence="11" type="ORF">CRENPOLYSF2_2170002</name>
</gene>
<keyword evidence="7 8" id="KW-0472">Membrane</keyword>
<sequence>MRLLTFIAKESRESYHRIILMATVSGLANGLLLAIVNHAAAKVAKGEDLTQFFLLYMIAFVLFLYGQWFSFAQAVVAIEDAIYNIRIRLTNKIRRVELPFIESIGSHSLYSRLTQNNAIMSQAIPQITSAVQVGILLVFSLLYLGYISPVSFVISILAVTGSIALFLSESRAIKDELQVVASKEAGYFALITHLIEGFKEIRLSQAKNDAILQHITNASQDTKNIRIEVGRQEVKMWGFGRIFIYALMPVLIFIIPSFHYENAADIFKISATLLFMAGPINILVNALPMFNRANIAINDLTFLEEEMDAAIPHEPADTRPVSFNFHKITLEGLCFTYPGKSNEALFSAGPFQETVHEGELLFIIGGNGSGKSTFLKLLTGLYYPTQGTIQVGTDRVDPANYQAYRELFTTVFTDFHLFDKIYGIKNLAKADVDYWLEKMHMQHKVKYQDGGFTSTSLSTGQRKRLALIAAILEEKPILILDEFAADQDPGFRKYFYETLLIELKTMGMTVIAVTHDDHYFHVADRVLKMDEGRMAAYERDDAGLKNKHEGSDNGN</sequence>
<feature type="transmembrane region" description="Helical" evidence="8">
    <location>
        <begin position="123"/>
        <end position="144"/>
    </location>
</feature>
<dbReference type="InterPro" id="IPR003439">
    <property type="entry name" value="ABC_transporter-like_ATP-bd"/>
</dbReference>
<evidence type="ECO:0000259" key="9">
    <source>
        <dbReference type="PROSITE" id="PS50893"/>
    </source>
</evidence>
<dbReference type="Pfam" id="PF00664">
    <property type="entry name" value="ABC_membrane"/>
    <property type="match status" value="1"/>
</dbReference>
<dbReference type="SMART" id="SM00382">
    <property type="entry name" value="AAA"/>
    <property type="match status" value="1"/>
</dbReference>
<dbReference type="InterPro" id="IPR015856">
    <property type="entry name" value="ABC_transpr_CbiO/EcfA_su"/>
</dbReference>
<evidence type="ECO:0000256" key="5">
    <source>
        <dbReference type="ARBA" id="ARBA00022840"/>
    </source>
</evidence>
<evidence type="ECO:0000256" key="7">
    <source>
        <dbReference type="ARBA" id="ARBA00023136"/>
    </source>
</evidence>
<dbReference type="Proteomes" id="UP000195442">
    <property type="component" value="Unassembled WGS sequence"/>
</dbReference>
<comment type="subcellular location">
    <subcellularLocation>
        <location evidence="1">Cell membrane</location>
        <topology evidence="1">Multi-pass membrane protein</topology>
    </subcellularLocation>
</comment>
<dbReference type="NCBIfam" id="TIGR01194">
    <property type="entry name" value="cyc_pep_trnsptr"/>
    <property type="match status" value="1"/>
</dbReference>
<keyword evidence="2" id="KW-0813">Transport</keyword>